<protein>
    <recommendedName>
        <fullName evidence="5">Mitochondrial cardiolipin hydrolase</fullName>
    </recommendedName>
</protein>
<feature type="domain" description="PLD phosphodiesterase" evidence="6">
    <location>
        <begin position="178"/>
        <end position="205"/>
    </location>
</feature>
<gene>
    <name evidence="7" type="primary">Contig12817.g648</name>
    <name evidence="7" type="ORF">STYLEM_10071</name>
</gene>
<evidence type="ECO:0000313" key="8">
    <source>
        <dbReference type="Proteomes" id="UP000039865"/>
    </source>
</evidence>
<dbReference type="InParanoid" id="A0A078AJS6"/>
<comment type="similarity">
    <text evidence="4">Belongs to the phospholipase D family. MitoPLD/Zucchini subfamily.</text>
</comment>
<keyword evidence="3" id="KW-0443">Lipid metabolism</keyword>
<evidence type="ECO:0000259" key="6">
    <source>
        <dbReference type="PROSITE" id="PS50035"/>
    </source>
</evidence>
<dbReference type="PANTHER" id="PTHR43856">
    <property type="entry name" value="CARDIOLIPIN HYDROLASE"/>
    <property type="match status" value="1"/>
</dbReference>
<evidence type="ECO:0000313" key="7">
    <source>
        <dbReference type="EMBL" id="CDW81063.1"/>
    </source>
</evidence>
<dbReference type="EMBL" id="CCKQ01009570">
    <property type="protein sequence ID" value="CDW81063.1"/>
    <property type="molecule type" value="Genomic_DNA"/>
</dbReference>
<evidence type="ECO:0000256" key="3">
    <source>
        <dbReference type="ARBA" id="ARBA00023098"/>
    </source>
</evidence>
<name>A0A078AJS6_STYLE</name>
<dbReference type="InterPro" id="IPR051406">
    <property type="entry name" value="PLD_domain"/>
</dbReference>
<evidence type="ECO:0000256" key="1">
    <source>
        <dbReference type="ARBA" id="ARBA00022801"/>
    </source>
</evidence>
<dbReference type="Proteomes" id="UP000039865">
    <property type="component" value="Unassembled WGS sequence"/>
</dbReference>
<keyword evidence="8" id="KW-1185">Reference proteome</keyword>
<dbReference type="PANTHER" id="PTHR43856:SF1">
    <property type="entry name" value="MITOCHONDRIAL CARDIOLIPIN HYDROLASE"/>
    <property type="match status" value="1"/>
</dbReference>
<dbReference type="SMART" id="SM00155">
    <property type="entry name" value="PLDc"/>
    <property type="match status" value="1"/>
</dbReference>
<dbReference type="Pfam" id="PF13091">
    <property type="entry name" value="PLDc_2"/>
    <property type="match status" value="1"/>
</dbReference>
<evidence type="ECO:0000256" key="5">
    <source>
        <dbReference type="ARBA" id="ARBA00040549"/>
    </source>
</evidence>
<reference evidence="7 8" key="1">
    <citation type="submission" date="2014-06" db="EMBL/GenBank/DDBJ databases">
        <authorList>
            <person name="Swart Estienne"/>
        </authorList>
    </citation>
    <scope>NUCLEOTIDE SEQUENCE [LARGE SCALE GENOMIC DNA]</scope>
    <source>
        <strain evidence="7 8">130c</strain>
    </source>
</reference>
<dbReference type="InterPro" id="IPR025202">
    <property type="entry name" value="PLD-like_dom"/>
</dbReference>
<dbReference type="CDD" id="cd09171">
    <property type="entry name" value="PLDc_vPLD6_like"/>
    <property type="match status" value="1"/>
</dbReference>
<dbReference type="PROSITE" id="PS50035">
    <property type="entry name" value="PLD"/>
    <property type="match status" value="1"/>
</dbReference>
<accession>A0A078AJS6</accession>
<dbReference type="OrthoDB" id="412219at2759"/>
<dbReference type="SUPFAM" id="SSF56024">
    <property type="entry name" value="Phospholipase D/nuclease"/>
    <property type="match status" value="1"/>
</dbReference>
<dbReference type="InterPro" id="IPR001736">
    <property type="entry name" value="PLipase_D/transphosphatidylase"/>
</dbReference>
<organism evidence="7 8">
    <name type="scientific">Stylonychia lemnae</name>
    <name type="common">Ciliate</name>
    <dbReference type="NCBI Taxonomy" id="5949"/>
    <lineage>
        <taxon>Eukaryota</taxon>
        <taxon>Sar</taxon>
        <taxon>Alveolata</taxon>
        <taxon>Ciliophora</taxon>
        <taxon>Intramacronucleata</taxon>
        <taxon>Spirotrichea</taxon>
        <taxon>Stichotrichia</taxon>
        <taxon>Sporadotrichida</taxon>
        <taxon>Oxytrichidae</taxon>
        <taxon>Stylonychinae</taxon>
        <taxon>Stylonychia</taxon>
    </lineage>
</organism>
<dbReference type="AlphaFoldDB" id="A0A078AJS6"/>
<dbReference type="Gene3D" id="3.30.870.10">
    <property type="entry name" value="Endonuclease Chain A"/>
    <property type="match status" value="1"/>
</dbReference>
<evidence type="ECO:0000256" key="4">
    <source>
        <dbReference type="ARBA" id="ARBA00038012"/>
    </source>
</evidence>
<keyword evidence="1" id="KW-0378">Hydrolase</keyword>
<proteinExistence type="inferred from homology"/>
<dbReference type="GO" id="GO:0016891">
    <property type="term" value="F:RNA endonuclease activity producing 5'-phosphomonoesters, hydrolytic mechanism"/>
    <property type="evidence" value="ECO:0007669"/>
    <property type="project" value="TreeGrafter"/>
</dbReference>
<evidence type="ECO:0000256" key="2">
    <source>
        <dbReference type="ARBA" id="ARBA00022963"/>
    </source>
</evidence>
<dbReference type="GO" id="GO:0016042">
    <property type="term" value="P:lipid catabolic process"/>
    <property type="evidence" value="ECO:0007669"/>
    <property type="project" value="UniProtKB-KW"/>
</dbReference>
<keyword evidence="2" id="KW-0442">Lipid degradation</keyword>
<sequence>MQANSSVDRSLTQINTLLSGGNFEAKDIDVQDFSRIISKMPARHVKDNINAVVAKLFEVAASKMKDDADKAVLQGLKKYVNLVQDDLLQPKPRYLDAFFFPNEANITKLINYLGKAQKSMSICIFSLTNDKLANAVYDAHARGVKVRVISDDECMNQIGSDVKWLAGQGVPCRVDSNSQFHMHNKFVIIDDTFLITGSFNWTVQAGKSNQENLLVVDNPYYIEKYSTEFENLWKQFASNQVEGEAEEEAATKIQQAYRNKKGYQGGNQGGRKYN</sequence>